<name>A0A3B0XJT0_9ZZZZ</name>
<dbReference type="PROSITE" id="PS00676">
    <property type="entry name" value="SIGMA54_INTERACT_2"/>
    <property type="match status" value="1"/>
</dbReference>
<keyword evidence="5" id="KW-0804">Transcription</keyword>
<dbReference type="Pfam" id="PF02954">
    <property type="entry name" value="HTH_8"/>
    <property type="match status" value="1"/>
</dbReference>
<feature type="non-terminal residue" evidence="7">
    <location>
        <position position="1"/>
    </location>
</feature>
<dbReference type="PANTHER" id="PTHR32071">
    <property type="entry name" value="TRANSCRIPTIONAL REGULATORY PROTEIN"/>
    <property type="match status" value="1"/>
</dbReference>
<dbReference type="AlphaFoldDB" id="A0A3B0XJT0"/>
<dbReference type="PRINTS" id="PR01590">
    <property type="entry name" value="HTHFIS"/>
</dbReference>
<dbReference type="Gene3D" id="1.10.8.60">
    <property type="match status" value="1"/>
</dbReference>
<keyword evidence="3" id="KW-0805">Transcription regulation</keyword>
<evidence type="ECO:0000256" key="4">
    <source>
        <dbReference type="ARBA" id="ARBA00023125"/>
    </source>
</evidence>
<evidence type="ECO:0000256" key="5">
    <source>
        <dbReference type="ARBA" id="ARBA00023163"/>
    </source>
</evidence>
<dbReference type="Gene3D" id="3.40.50.300">
    <property type="entry name" value="P-loop containing nucleotide triphosphate hydrolases"/>
    <property type="match status" value="1"/>
</dbReference>
<gene>
    <name evidence="7" type="ORF">MNBD_GAMMA09-611</name>
</gene>
<dbReference type="Pfam" id="PF00158">
    <property type="entry name" value="Sigma54_activat"/>
    <property type="match status" value="1"/>
</dbReference>
<dbReference type="InterPro" id="IPR027417">
    <property type="entry name" value="P-loop_NTPase"/>
</dbReference>
<evidence type="ECO:0000256" key="3">
    <source>
        <dbReference type="ARBA" id="ARBA00023015"/>
    </source>
</evidence>
<dbReference type="Pfam" id="PF25601">
    <property type="entry name" value="AAA_lid_14"/>
    <property type="match status" value="1"/>
</dbReference>
<dbReference type="PROSITE" id="PS00688">
    <property type="entry name" value="SIGMA54_INTERACT_3"/>
    <property type="match status" value="1"/>
</dbReference>
<organism evidence="7">
    <name type="scientific">hydrothermal vent metagenome</name>
    <dbReference type="NCBI Taxonomy" id="652676"/>
    <lineage>
        <taxon>unclassified sequences</taxon>
        <taxon>metagenomes</taxon>
        <taxon>ecological metagenomes</taxon>
    </lineage>
</organism>
<protein>
    <submittedName>
        <fullName evidence="7">Type IV fimbriae expression regulatory protein PilR</fullName>
    </submittedName>
</protein>
<dbReference type="GO" id="GO:0005524">
    <property type="term" value="F:ATP binding"/>
    <property type="evidence" value="ECO:0007669"/>
    <property type="project" value="UniProtKB-KW"/>
</dbReference>
<dbReference type="InterPro" id="IPR002197">
    <property type="entry name" value="HTH_Fis"/>
</dbReference>
<dbReference type="InterPro" id="IPR025944">
    <property type="entry name" value="Sigma_54_int_dom_CS"/>
</dbReference>
<evidence type="ECO:0000256" key="2">
    <source>
        <dbReference type="ARBA" id="ARBA00022840"/>
    </source>
</evidence>
<dbReference type="InterPro" id="IPR009057">
    <property type="entry name" value="Homeodomain-like_sf"/>
</dbReference>
<dbReference type="SUPFAM" id="SSF52540">
    <property type="entry name" value="P-loop containing nucleoside triphosphate hydrolases"/>
    <property type="match status" value="1"/>
</dbReference>
<dbReference type="SUPFAM" id="SSF46689">
    <property type="entry name" value="Homeodomain-like"/>
    <property type="match status" value="1"/>
</dbReference>
<keyword evidence="4" id="KW-0238">DNA-binding</keyword>
<dbReference type="InterPro" id="IPR003593">
    <property type="entry name" value="AAA+_ATPase"/>
</dbReference>
<proteinExistence type="predicted"/>
<evidence type="ECO:0000256" key="1">
    <source>
        <dbReference type="ARBA" id="ARBA00022741"/>
    </source>
</evidence>
<accession>A0A3B0XJT0</accession>
<dbReference type="Gene3D" id="1.10.10.60">
    <property type="entry name" value="Homeodomain-like"/>
    <property type="match status" value="1"/>
</dbReference>
<dbReference type="InterPro" id="IPR002078">
    <property type="entry name" value="Sigma_54_int"/>
</dbReference>
<feature type="domain" description="Sigma-54 factor interaction" evidence="6">
    <location>
        <begin position="40"/>
        <end position="270"/>
    </location>
</feature>
<dbReference type="InterPro" id="IPR025943">
    <property type="entry name" value="Sigma_54_int_dom_ATP-bd_2"/>
</dbReference>
<dbReference type="EMBL" id="UOFI01000059">
    <property type="protein sequence ID" value="VAW64950.1"/>
    <property type="molecule type" value="Genomic_DNA"/>
</dbReference>
<dbReference type="GO" id="GO:0043565">
    <property type="term" value="F:sequence-specific DNA binding"/>
    <property type="evidence" value="ECO:0007669"/>
    <property type="project" value="InterPro"/>
</dbReference>
<dbReference type="PANTHER" id="PTHR32071:SF100">
    <property type="entry name" value="RESPONSE REGULATOR PROTEIN PILR"/>
    <property type="match status" value="1"/>
</dbReference>
<keyword evidence="1" id="KW-0547">Nucleotide-binding</keyword>
<keyword evidence="2" id="KW-0067">ATP-binding</keyword>
<dbReference type="SMART" id="SM00382">
    <property type="entry name" value="AAA"/>
    <property type="match status" value="1"/>
</dbReference>
<evidence type="ECO:0000259" key="6">
    <source>
        <dbReference type="PROSITE" id="PS50045"/>
    </source>
</evidence>
<dbReference type="FunFam" id="3.40.50.300:FF:000006">
    <property type="entry name" value="DNA-binding transcriptional regulator NtrC"/>
    <property type="match status" value="1"/>
</dbReference>
<dbReference type="GO" id="GO:0006355">
    <property type="term" value="P:regulation of DNA-templated transcription"/>
    <property type="evidence" value="ECO:0007669"/>
    <property type="project" value="InterPro"/>
</dbReference>
<evidence type="ECO:0000313" key="7">
    <source>
        <dbReference type="EMBL" id="VAW64950.1"/>
    </source>
</evidence>
<dbReference type="PROSITE" id="PS50045">
    <property type="entry name" value="SIGMA54_INTERACT_4"/>
    <property type="match status" value="1"/>
</dbReference>
<reference evidence="7" key="1">
    <citation type="submission" date="2018-06" db="EMBL/GenBank/DDBJ databases">
        <authorList>
            <person name="Zhirakovskaya E."/>
        </authorList>
    </citation>
    <scope>NUCLEOTIDE SEQUENCE</scope>
</reference>
<sequence length="354" mass="39200">GAFDFVSKPIDLQVFRELVNSAIKIAATPSLPASECKLSLLGQSEKTRQLRNKISKLARSQAPVFIHGESGTGKELAARLIHEQSIRNENSFIAINCGAIPAELMESEFFGHKKGSFTGASSDKTGLFMAADKGTLFLDEVADLPLHMQVKLLRAIQEKTIRPVGELQEKAIDVRILSASHKNLTDLVTLGKFREDLFYRINVIELNVPALRNRPDDIPELTSHLLKRIANKSGLPHVPDLTDDALNALIDYPFPGNVRELENILERSIALIDGDTIALSDIQLPENHAPHQNKANSTHPTKTDQLSALDIDSHQKELIKQALEKTRWNKTAAAKLLGLTPRQLSYRIQKLNIG</sequence>
<dbReference type="CDD" id="cd00009">
    <property type="entry name" value="AAA"/>
    <property type="match status" value="1"/>
</dbReference>
<dbReference type="InterPro" id="IPR058031">
    <property type="entry name" value="AAA_lid_NorR"/>
</dbReference>